<proteinExistence type="predicted"/>
<evidence type="ECO:0000259" key="10">
    <source>
        <dbReference type="PROSITE" id="PS50109"/>
    </source>
</evidence>
<keyword evidence="13" id="KW-1185">Reference proteome</keyword>
<dbReference type="SUPFAM" id="SSF47384">
    <property type="entry name" value="Homodimeric domain of signal transducing histidine kinase"/>
    <property type="match status" value="1"/>
</dbReference>
<dbReference type="GO" id="GO:0004721">
    <property type="term" value="F:phosphoprotein phosphatase activity"/>
    <property type="evidence" value="ECO:0007669"/>
    <property type="project" value="TreeGrafter"/>
</dbReference>
<feature type="domain" description="HAMP" evidence="11">
    <location>
        <begin position="203"/>
        <end position="255"/>
    </location>
</feature>
<evidence type="ECO:0000256" key="6">
    <source>
        <dbReference type="ARBA" id="ARBA00022777"/>
    </source>
</evidence>
<dbReference type="AlphaFoldDB" id="A0A6N7XMQ2"/>
<reference evidence="12 13" key="1">
    <citation type="submission" date="2019-09" db="EMBL/GenBank/DDBJ databases">
        <title>In-depth cultivation of the pig gut microbiome towards novel bacterial diversity and tailored functional studies.</title>
        <authorList>
            <person name="Wylensek D."/>
            <person name="Hitch T.C.A."/>
            <person name="Clavel T."/>
        </authorList>
    </citation>
    <scope>NUCLEOTIDE SEQUENCE [LARGE SCALE GENOMIC DNA]</scope>
    <source>
        <strain evidence="12 13">WCA3-693-APC-4?</strain>
    </source>
</reference>
<dbReference type="InterPro" id="IPR036890">
    <property type="entry name" value="HATPase_C_sf"/>
</dbReference>
<dbReference type="InterPro" id="IPR050351">
    <property type="entry name" value="BphY/WalK/GraS-like"/>
</dbReference>
<dbReference type="Gene3D" id="3.30.565.10">
    <property type="entry name" value="Histidine kinase-like ATPase, C-terminal domain"/>
    <property type="match status" value="1"/>
</dbReference>
<evidence type="ECO:0000256" key="5">
    <source>
        <dbReference type="ARBA" id="ARBA00022679"/>
    </source>
</evidence>
<dbReference type="GO" id="GO:0005886">
    <property type="term" value="C:plasma membrane"/>
    <property type="evidence" value="ECO:0007669"/>
    <property type="project" value="TreeGrafter"/>
</dbReference>
<evidence type="ECO:0000313" key="12">
    <source>
        <dbReference type="EMBL" id="MSU02796.1"/>
    </source>
</evidence>
<dbReference type="InterPro" id="IPR003594">
    <property type="entry name" value="HATPase_dom"/>
</dbReference>
<dbReference type="RefSeq" id="WP_154441953.1">
    <property type="nucleotide sequence ID" value="NZ_VUNQ01000043.1"/>
</dbReference>
<keyword evidence="9" id="KW-1133">Transmembrane helix</keyword>
<dbReference type="EC" id="2.7.13.3" evidence="3"/>
<sequence>MFASIKWKFIVVCFLLIFIAMIIVGIFIFGRLESQQILNNTNSMEQHIETIIKTSSYLAEDNWLNVSEQIQETLNEWKIDGNETIYVIYNDEFPIIIASSSKQYEKLIGQNALSYKSIDPTLVLKAYGGDRANEDIKEKNENTVYNHIAYPVLDEVGKVKGVIYMTSDLQNVYTVVNESKKILTSATMIALVITILLGYLIASSITEPIRDVTNKAEEMASGNFDQFVDVKSDDEIGQLASMFNHLTLKLKNTIQEMDLERSKLDTIFNYMAEGVLAIDLDGNIIHGNPIAMDILRLAGEKDNNDNFTPYINKLLELIDIKNVNFEQISTLEGHKALAIDSYVYKVKYAPFKDEGNNIAGLIIVFQDMTNEHKLDNMRKEFVANVSHELKTPITTIKSYTETLMDNGIDNETGKMFLTVIDNECDRMARLVKDLLQLSNLDYKKTVWKKEEVSINKLLEDILLKLEFAFKNKNHKLELNIKELPDIVIDKDGIEQVILNIISNAVKYTEDNGTIEISLTDENNFINIKVKDNGIGIPEEDQKRIFERFYRVEKGRSRELGGTGLGLSIAKQIMEAYQGQIVLNSKFGEGTTVEIKIPYEKV</sequence>
<dbReference type="SMART" id="SM00388">
    <property type="entry name" value="HisKA"/>
    <property type="match status" value="1"/>
</dbReference>
<evidence type="ECO:0000256" key="3">
    <source>
        <dbReference type="ARBA" id="ARBA00012438"/>
    </source>
</evidence>
<keyword evidence="5" id="KW-0808">Transferase</keyword>
<dbReference type="CDD" id="cd06225">
    <property type="entry name" value="HAMP"/>
    <property type="match status" value="1"/>
</dbReference>
<feature type="domain" description="Histidine kinase" evidence="10">
    <location>
        <begin position="384"/>
        <end position="600"/>
    </location>
</feature>
<comment type="catalytic activity">
    <reaction evidence="1">
        <text>ATP + protein L-histidine = ADP + protein N-phospho-L-histidine.</text>
        <dbReference type="EC" id="2.7.13.3"/>
    </reaction>
</comment>
<keyword evidence="6 12" id="KW-0418">Kinase</keyword>
<keyword evidence="7" id="KW-0902">Two-component regulatory system</keyword>
<dbReference type="SMART" id="SM00304">
    <property type="entry name" value="HAMP"/>
    <property type="match status" value="1"/>
</dbReference>
<dbReference type="Proteomes" id="UP000469523">
    <property type="component" value="Unassembled WGS sequence"/>
</dbReference>
<evidence type="ECO:0000256" key="1">
    <source>
        <dbReference type="ARBA" id="ARBA00000085"/>
    </source>
</evidence>
<protein>
    <recommendedName>
        <fullName evidence="3">histidine kinase</fullName>
        <ecNumber evidence="3">2.7.13.3</ecNumber>
    </recommendedName>
</protein>
<dbReference type="Pfam" id="PF00672">
    <property type="entry name" value="HAMP"/>
    <property type="match status" value="1"/>
</dbReference>
<dbReference type="SUPFAM" id="SSF55874">
    <property type="entry name" value="ATPase domain of HSP90 chaperone/DNA topoisomerase II/histidine kinase"/>
    <property type="match status" value="1"/>
</dbReference>
<dbReference type="CDD" id="cd00075">
    <property type="entry name" value="HATPase"/>
    <property type="match status" value="1"/>
</dbReference>
<dbReference type="InterPro" id="IPR004358">
    <property type="entry name" value="Sig_transdc_His_kin-like_C"/>
</dbReference>
<evidence type="ECO:0000256" key="4">
    <source>
        <dbReference type="ARBA" id="ARBA00022553"/>
    </source>
</evidence>
<dbReference type="PROSITE" id="PS50885">
    <property type="entry name" value="HAMP"/>
    <property type="match status" value="1"/>
</dbReference>
<evidence type="ECO:0000256" key="9">
    <source>
        <dbReference type="SAM" id="Phobius"/>
    </source>
</evidence>
<evidence type="ECO:0000259" key="11">
    <source>
        <dbReference type="PROSITE" id="PS50885"/>
    </source>
</evidence>
<evidence type="ECO:0000256" key="7">
    <source>
        <dbReference type="ARBA" id="ARBA00023012"/>
    </source>
</evidence>
<dbReference type="InterPro" id="IPR003660">
    <property type="entry name" value="HAMP_dom"/>
</dbReference>
<dbReference type="Gene3D" id="1.10.287.130">
    <property type="match status" value="1"/>
</dbReference>
<keyword evidence="8 9" id="KW-0472">Membrane</keyword>
<dbReference type="Pfam" id="PF02518">
    <property type="entry name" value="HATPase_c"/>
    <property type="match status" value="1"/>
</dbReference>
<dbReference type="FunFam" id="1.10.287.130:FF:000001">
    <property type="entry name" value="Two-component sensor histidine kinase"/>
    <property type="match status" value="1"/>
</dbReference>
<organism evidence="12 13">
    <name type="scientific">Tissierella pigra</name>
    <dbReference type="NCBI Taxonomy" id="2607614"/>
    <lineage>
        <taxon>Bacteria</taxon>
        <taxon>Bacillati</taxon>
        <taxon>Bacillota</taxon>
        <taxon>Tissierellia</taxon>
        <taxon>Tissierellales</taxon>
        <taxon>Tissierellaceae</taxon>
        <taxon>Tissierella</taxon>
    </lineage>
</organism>
<comment type="subcellular location">
    <subcellularLocation>
        <location evidence="2">Membrane</location>
    </subcellularLocation>
</comment>
<dbReference type="GO" id="GO:0000155">
    <property type="term" value="F:phosphorelay sensor kinase activity"/>
    <property type="evidence" value="ECO:0007669"/>
    <property type="project" value="InterPro"/>
</dbReference>
<accession>A0A6N7XMQ2</accession>
<keyword evidence="4" id="KW-0597">Phosphoprotein</keyword>
<evidence type="ECO:0000313" key="13">
    <source>
        <dbReference type="Proteomes" id="UP000469523"/>
    </source>
</evidence>
<dbReference type="SUPFAM" id="SSF55785">
    <property type="entry name" value="PYP-like sensor domain (PAS domain)"/>
    <property type="match status" value="1"/>
</dbReference>
<dbReference type="SUPFAM" id="SSF158472">
    <property type="entry name" value="HAMP domain-like"/>
    <property type="match status" value="1"/>
</dbReference>
<keyword evidence="9" id="KW-0812">Transmembrane</keyword>
<dbReference type="Pfam" id="PF00512">
    <property type="entry name" value="HisKA"/>
    <property type="match status" value="1"/>
</dbReference>
<dbReference type="Gene3D" id="1.10.8.500">
    <property type="entry name" value="HAMP domain in histidine kinase"/>
    <property type="match status" value="1"/>
</dbReference>
<dbReference type="InterPro" id="IPR036097">
    <property type="entry name" value="HisK_dim/P_sf"/>
</dbReference>
<dbReference type="PANTHER" id="PTHR45453">
    <property type="entry name" value="PHOSPHATE REGULON SENSOR PROTEIN PHOR"/>
    <property type="match status" value="1"/>
</dbReference>
<dbReference type="InterPro" id="IPR035965">
    <property type="entry name" value="PAS-like_dom_sf"/>
</dbReference>
<dbReference type="GO" id="GO:0016036">
    <property type="term" value="P:cellular response to phosphate starvation"/>
    <property type="evidence" value="ECO:0007669"/>
    <property type="project" value="TreeGrafter"/>
</dbReference>
<dbReference type="PRINTS" id="PR00344">
    <property type="entry name" value="BCTRLSENSOR"/>
</dbReference>
<evidence type="ECO:0000256" key="8">
    <source>
        <dbReference type="ARBA" id="ARBA00023136"/>
    </source>
</evidence>
<dbReference type="PROSITE" id="PS50109">
    <property type="entry name" value="HIS_KIN"/>
    <property type="match status" value="1"/>
</dbReference>
<dbReference type="Gene3D" id="3.30.450.20">
    <property type="entry name" value="PAS domain"/>
    <property type="match status" value="2"/>
</dbReference>
<dbReference type="FunFam" id="3.30.565.10:FF:000006">
    <property type="entry name" value="Sensor histidine kinase WalK"/>
    <property type="match status" value="1"/>
</dbReference>
<dbReference type="SMART" id="SM00387">
    <property type="entry name" value="HATPase_c"/>
    <property type="match status" value="1"/>
</dbReference>
<dbReference type="InterPro" id="IPR005467">
    <property type="entry name" value="His_kinase_dom"/>
</dbReference>
<dbReference type="PANTHER" id="PTHR45453:SF1">
    <property type="entry name" value="PHOSPHATE REGULON SENSOR PROTEIN PHOR"/>
    <property type="match status" value="1"/>
</dbReference>
<dbReference type="CDD" id="cd00082">
    <property type="entry name" value="HisKA"/>
    <property type="match status" value="1"/>
</dbReference>
<gene>
    <name evidence="12" type="ORF">FYJ83_15140</name>
</gene>
<evidence type="ECO:0000256" key="2">
    <source>
        <dbReference type="ARBA" id="ARBA00004370"/>
    </source>
</evidence>
<dbReference type="InterPro" id="IPR003661">
    <property type="entry name" value="HisK_dim/P_dom"/>
</dbReference>
<feature type="transmembrane region" description="Helical" evidence="9">
    <location>
        <begin position="6"/>
        <end position="29"/>
    </location>
</feature>
<dbReference type="EMBL" id="VUNQ01000043">
    <property type="protein sequence ID" value="MSU02796.1"/>
    <property type="molecule type" value="Genomic_DNA"/>
</dbReference>
<comment type="caution">
    <text evidence="12">The sequence shown here is derived from an EMBL/GenBank/DDBJ whole genome shotgun (WGS) entry which is preliminary data.</text>
</comment>
<name>A0A6N7XMQ2_9FIRM</name>